<evidence type="ECO:0000256" key="1">
    <source>
        <dbReference type="ARBA" id="ARBA00006484"/>
    </source>
</evidence>
<dbReference type="PRINTS" id="PR00081">
    <property type="entry name" value="GDHRDH"/>
</dbReference>
<dbReference type="Gene3D" id="3.40.50.720">
    <property type="entry name" value="NAD(P)-binding Rossmann-like Domain"/>
    <property type="match status" value="1"/>
</dbReference>
<dbReference type="PANTHER" id="PTHR43639">
    <property type="entry name" value="OXIDOREDUCTASE, SHORT-CHAIN DEHYDROGENASE/REDUCTASE FAMILY (AFU_ORTHOLOGUE AFUA_5G02870)"/>
    <property type="match status" value="1"/>
</dbReference>
<evidence type="ECO:0000313" key="4">
    <source>
        <dbReference type="Proteomes" id="UP001596977"/>
    </source>
</evidence>
<organism evidence="3 4">
    <name type="scientific">Sphingomonas canadensis</name>
    <dbReference type="NCBI Taxonomy" id="1219257"/>
    <lineage>
        <taxon>Bacteria</taxon>
        <taxon>Pseudomonadati</taxon>
        <taxon>Pseudomonadota</taxon>
        <taxon>Alphaproteobacteria</taxon>
        <taxon>Sphingomonadales</taxon>
        <taxon>Sphingomonadaceae</taxon>
        <taxon>Sphingomonas</taxon>
    </lineage>
</organism>
<reference evidence="4" key="1">
    <citation type="journal article" date="2019" name="Int. J. Syst. Evol. Microbiol.">
        <title>The Global Catalogue of Microorganisms (GCM) 10K type strain sequencing project: providing services to taxonomists for standard genome sequencing and annotation.</title>
        <authorList>
            <consortium name="The Broad Institute Genomics Platform"/>
            <consortium name="The Broad Institute Genome Sequencing Center for Infectious Disease"/>
            <person name="Wu L."/>
            <person name="Ma J."/>
        </authorList>
    </citation>
    <scope>NUCLEOTIDE SEQUENCE [LARGE SCALE GENOMIC DNA]</scope>
    <source>
        <strain evidence="4">CCUG 62982</strain>
    </source>
</reference>
<dbReference type="InterPro" id="IPR002347">
    <property type="entry name" value="SDR_fam"/>
</dbReference>
<dbReference type="Pfam" id="PF13561">
    <property type="entry name" value="adh_short_C2"/>
    <property type="match status" value="1"/>
</dbReference>
<comment type="caution">
    <text evidence="3">The sequence shown here is derived from an EMBL/GenBank/DDBJ whole genome shotgun (WGS) entry which is preliminary data.</text>
</comment>
<protein>
    <submittedName>
        <fullName evidence="3">SDR family oxidoreductase</fullName>
    </submittedName>
</protein>
<dbReference type="EMBL" id="JBHTJG010000003">
    <property type="protein sequence ID" value="MFD0946202.1"/>
    <property type="molecule type" value="Genomic_DNA"/>
</dbReference>
<dbReference type="PRINTS" id="PR00080">
    <property type="entry name" value="SDRFAMILY"/>
</dbReference>
<sequence>MTSPLFLVTGGSRGIGAAIARSAAVAGYRVLLSYAGRADAAEAVADAIRAEGGVAEAVRADTGRPEDVAALFAAADRMGGPLAAAVYNGGITGGVGMLADQDDATLARVIEVNLTGALIFAREAIRRMSTRLGGQGGSIVLLSSRASQIGSPAQHVWYAASKGGIDSLTIGLAKEVAAEGIRVNGVAPGPIVTEIHAEGHLDRIVDALPMKRIGEPQEVADAVMYLVSDRASYVAGTTILVAGAR</sequence>
<accession>A0ABW3H5R2</accession>
<evidence type="ECO:0000313" key="3">
    <source>
        <dbReference type="EMBL" id="MFD0946202.1"/>
    </source>
</evidence>
<dbReference type="InterPro" id="IPR036291">
    <property type="entry name" value="NAD(P)-bd_dom_sf"/>
</dbReference>
<comment type="similarity">
    <text evidence="1">Belongs to the short-chain dehydrogenases/reductases (SDR) family.</text>
</comment>
<dbReference type="RefSeq" id="WP_264943576.1">
    <property type="nucleotide sequence ID" value="NZ_JAPDRA010000003.1"/>
</dbReference>
<evidence type="ECO:0000256" key="2">
    <source>
        <dbReference type="ARBA" id="ARBA00023002"/>
    </source>
</evidence>
<name>A0ABW3H5R2_9SPHN</name>
<keyword evidence="2" id="KW-0560">Oxidoreductase</keyword>
<gene>
    <name evidence="3" type="ORF">ACFQ1E_07635</name>
</gene>
<proteinExistence type="inferred from homology"/>
<dbReference type="PANTHER" id="PTHR43639:SF1">
    <property type="entry name" value="SHORT-CHAIN DEHYDROGENASE_REDUCTASE FAMILY PROTEIN"/>
    <property type="match status" value="1"/>
</dbReference>
<keyword evidence="4" id="KW-1185">Reference proteome</keyword>
<dbReference type="Proteomes" id="UP001596977">
    <property type="component" value="Unassembled WGS sequence"/>
</dbReference>
<dbReference type="SUPFAM" id="SSF51735">
    <property type="entry name" value="NAD(P)-binding Rossmann-fold domains"/>
    <property type="match status" value="1"/>
</dbReference>